<organism evidence="1 2">
    <name type="scientific">Brevibacterium casei</name>
    <dbReference type="NCBI Taxonomy" id="33889"/>
    <lineage>
        <taxon>Bacteria</taxon>
        <taxon>Bacillati</taxon>
        <taxon>Actinomycetota</taxon>
        <taxon>Actinomycetes</taxon>
        <taxon>Micrococcales</taxon>
        <taxon>Brevibacteriaceae</taxon>
        <taxon>Brevibacterium</taxon>
    </lineage>
</organism>
<comment type="caution">
    <text evidence="1">The sequence shown here is derived from an EMBL/GenBank/DDBJ whole genome shotgun (WGS) entry which is preliminary data.</text>
</comment>
<dbReference type="AlphaFoldDB" id="A0AB34XS36"/>
<dbReference type="RefSeq" id="WP_063250512.1">
    <property type="nucleotide sequence ID" value="NZ_LQQR01000029.1"/>
</dbReference>
<name>A0AB34XS36_9MICO</name>
<gene>
    <name evidence="1" type="ORF">AVW13_14875</name>
</gene>
<accession>A0AB34XS36</accession>
<dbReference type="EMBL" id="LQQR01000029">
    <property type="protein sequence ID" value="KZE16201.1"/>
    <property type="molecule type" value="Genomic_DNA"/>
</dbReference>
<protein>
    <submittedName>
        <fullName evidence="1">Uncharacterized protein</fullName>
    </submittedName>
</protein>
<evidence type="ECO:0000313" key="1">
    <source>
        <dbReference type="EMBL" id="KZE16201.1"/>
    </source>
</evidence>
<sequence>MNAIQPDAVTSLDVLENFFGDDPTAEQILLLSHSDLNELHDRVMEFSRAEESEPVPENSIYPGSWIAGSWHMDVMRPELNQSLLYHESIVTHDPVADFFGMSTRWLPEFRPIRSADGSMFLQRDAKTWVHDHTYEALRAEPERVRHFLAGLIPYIFELAPMIKARVIVPRPQWKTFKQRRNAMITSARHDVKNPSMTYGAPQISAEVGPIAVWDQLHGLRAEFTEPVKFSDQKWDWEVEFFHMAKQLAFSDQYSTVYVPHHPGDLALLKLKVGSLNHVQQNQPSPSVLDELVRVVLPGLNLSARTAVEIRRDDESFAAWRRTIRTIDRDSKNDDPDTLRQRVEDELSTVKEQIESRAYGTVLKEHVTRGGLGAAFTSVSQLGLEHLSNSDLNPVLTIGSGVIGWIGGMLLLPRSRGAGRVMVSLQQSEEMSRDIIRRRGTQSS</sequence>
<dbReference type="Proteomes" id="UP000076612">
    <property type="component" value="Unassembled WGS sequence"/>
</dbReference>
<evidence type="ECO:0000313" key="2">
    <source>
        <dbReference type="Proteomes" id="UP000076612"/>
    </source>
</evidence>
<reference evidence="2" key="1">
    <citation type="submission" date="2016-01" db="EMBL/GenBank/DDBJ databases">
        <title>Draft genome of Chromobacterium sp. F49.</title>
        <authorList>
            <person name="Hong K.W."/>
        </authorList>
    </citation>
    <scope>NUCLEOTIDE SEQUENCE [LARGE SCALE GENOMIC DNA]</scope>
    <source>
        <strain evidence="2">M40</strain>
    </source>
</reference>
<proteinExistence type="predicted"/>